<dbReference type="SUPFAM" id="SSF160920">
    <property type="entry name" value="PSTPO5379-like"/>
    <property type="match status" value="1"/>
</dbReference>
<dbReference type="GeneID" id="63766551"/>
<evidence type="ECO:0000256" key="1">
    <source>
        <dbReference type="ARBA" id="ARBA00007896"/>
    </source>
</evidence>
<dbReference type="GO" id="GO:0006536">
    <property type="term" value="P:glutamate metabolic process"/>
    <property type="evidence" value="ECO:0007669"/>
    <property type="project" value="TreeGrafter"/>
</dbReference>
<dbReference type="Pfam" id="PF07286">
    <property type="entry name" value="D-Glu_cyclase"/>
    <property type="match status" value="1"/>
</dbReference>
<dbReference type="RefSeq" id="XP_040701238.1">
    <property type="nucleotide sequence ID" value="XM_040850478.1"/>
</dbReference>
<dbReference type="GO" id="GO:0047820">
    <property type="term" value="F:D-glutamate cyclase activity"/>
    <property type="evidence" value="ECO:0007669"/>
    <property type="project" value="TreeGrafter"/>
</dbReference>
<dbReference type="PANTHER" id="PTHR32022:SF10">
    <property type="entry name" value="D-GLUTAMATE CYCLASE, MITOCHONDRIAL"/>
    <property type="match status" value="1"/>
</dbReference>
<dbReference type="InterPro" id="IPR038021">
    <property type="entry name" value="Putative_hydro-lyase"/>
</dbReference>
<dbReference type="VEuPathDB" id="FungiDB:ASPSYDRAFT_69605"/>
<sequence>MAEGKAPPVYVIPVQLNASGVFTGACMAGRGCSAGPGITARVSRQHGEPVAWGWEGHKYLGVADRVKAKAMDFGEWVEPVDGEVPVFWECGVTGEIALRAAKIPAEEVENVAQDYARDNSLAWSTSPTRSSAESGILGQHAAPYHITERYPSHPGGRDASETGIWHRAALNGPMKQW</sequence>
<evidence type="ECO:0000256" key="2">
    <source>
        <dbReference type="ARBA" id="ARBA00023239"/>
    </source>
</evidence>
<evidence type="ECO:0000313" key="3">
    <source>
        <dbReference type="EMBL" id="OJJ57432.1"/>
    </source>
</evidence>
<protein>
    <submittedName>
        <fullName evidence="3">Uncharacterized protein</fullName>
    </submittedName>
</protein>
<evidence type="ECO:0000313" key="4">
    <source>
        <dbReference type="Proteomes" id="UP000184356"/>
    </source>
</evidence>
<proteinExistence type="inferred from homology"/>
<dbReference type="PROSITE" id="PS51257">
    <property type="entry name" value="PROKAR_LIPOPROTEIN"/>
    <property type="match status" value="1"/>
</dbReference>
<gene>
    <name evidence="3" type="ORF">ASPSYDRAFT_69605</name>
</gene>
<name>A0A1L9TDD6_9EURO</name>
<dbReference type="OrthoDB" id="10262538at2759"/>
<keyword evidence="4" id="KW-1185">Reference proteome</keyword>
<dbReference type="AlphaFoldDB" id="A0A1L9TDD6"/>
<dbReference type="PANTHER" id="PTHR32022">
    <property type="entry name" value="D-GLUTAMATE CYCLASE, MITOCHONDRIAL"/>
    <property type="match status" value="1"/>
</dbReference>
<dbReference type="InterPro" id="IPR009906">
    <property type="entry name" value="D-Glu_cyclase"/>
</dbReference>
<dbReference type="STRING" id="1036612.A0A1L9TDD6"/>
<dbReference type="Gene3D" id="3.30.2040.10">
    <property type="entry name" value="PSTPO5379-like domain"/>
    <property type="match status" value="1"/>
</dbReference>
<dbReference type="EMBL" id="KV878588">
    <property type="protein sequence ID" value="OJJ57432.1"/>
    <property type="molecule type" value="Genomic_DNA"/>
</dbReference>
<dbReference type="Proteomes" id="UP000184356">
    <property type="component" value="Unassembled WGS sequence"/>
</dbReference>
<organism evidence="3 4">
    <name type="scientific">Aspergillus sydowii CBS 593.65</name>
    <dbReference type="NCBI Taxonomy" id="1036612"/>
    <lineage>
        <taxon>Eukaryota</taxon>
        <taxon>Fungi</taxon>
        <taxon>Dikarya</taxon>
        <taxon>Ascomycota</taxon>
        <taxon>Pezizomycotina</taxon>
        <taxon>Eurotiomycetes</taxon>
        <taxon>Eurotiomycetidae</taxon>
        <taxon>Eurotiales</taxon>
        <taxon>Aspergillaceae</taxon>
        <taxon>Aspergillus</taxon>
        <taxon>Aspergillus subgen. Nidulantes</taxon>
    </lineage>
</organism>
<reference evidence="4" key="1">
    <citation type="journal article" date="2017" name="Genome Biol.">
        <title>Comparative genomics reveals high biological diversity and specific adaptations in the industrially and medically important fungal genus Aspergillus.</title>
        <authorList>
            <person name="de Vries R.P."/>
            <person name="Riley R."/>
            <person name="Wiebenga A."/>
            <person name="Aguilar-Osorio G."/>
            <person name="Amillis S."/>
            <person name="Uchima C.A."/>
            <person name="Anderluh G."/>
            <person name="Asadollahi M."/>
            <person name="Askin M."/>
            <person name="Barry K."/>
            <person name="Battaglia E."/>
            <person name="Bayram O."/>
            <person name="Benocci T."/>
            <person name="Braus-Stromeyer S.A."/>
            <person name="Caldana C."/>
            <person name="Canovas D."/>
            <person name="Cerqueira G.C."/>
            <person name="Chen F."/>
            <person name="Chen W."/>
            <person name="Choi C."/>
            <person name="Clum A."/>
            <person name="Dos Santos R.A."/>
            <person name="Damasio A.R."/>
            <person name="Diallinas G."/>
            <person name="Emri T."/>
            <person name="Fekete E."/>
            <person name="Flipphi M."/>
            <person name="Freyberg S."/>
            <person name="Gallo A."/>
            <person name="Gournas C."/>
            <person name="Habgood R."/>
            <person name="Hainaut M."/>
            <person name="Harispe M.L."/>
            <person name="Henrissat B."/>
            <person name="Hilden K.S."/>
            <person name="Hope R."/>
            <person name="Hossain A."/>
            <person name="Karabika E."/>
            <person name="Karaffa L."/>
            <person name="Karanyi Z."/>
            <person name="Krasevec N."/>
            <person name="Kuo A."/>
            <person name="Kusch H."/>
            <person name="LaButti K."/>
            <person name="Lagendijk E.L."/>
            <person name="Lapidus A."/>
            <person name="Levasseur A."/>
            <person name="Lindquist E."/>
            <person name="Lipzen A."/>
            <person name="Logrieco A.F."/>
            <person name="MacCabe A."/>
            <person name="Maekelae M.R."/>
            <person name="Malavazi I."/>
            <person name="Melin P."/>
            <person name="Meyer V."/>
            <person name="Mielnichuk N."/>
            <person name="Miskei M."/>
            <person name="Molnar A.P."/>
            <person name="Mule G."/>
            <person name="Ngan C.Y."/>
            <person name="Orejas M."/>
            <person name="Orosz E."/>
            <person name="Ouedraogo J.P."/>
            <person name="Overkamp K.M."/>
            <person name="Park H.-S."/>
            <person name="Perrone G."/>
            <person name="Piumi F."/>
            <person name="Punt P.J."/>
            <person name="Ram A.F."/>
            <person name="Ramon A."/>
            <person name="Rauscher S."/>
            <person name="Record E."/>
            <person name="Riano-Pachon D.M."/>
            <person name="Robert V."/>
            <person name="Roehrig J."/>
            <person name="Ruller R."/>
            <person name="Salamov A."/>
            <person name="Salih N.S."/>
            <person name="Samson R.A."/>
            <person name="Sandor E."/>
            <person name="Sanguinetti M."/>
            <person name="Schuetze T."/>
            <person name="Sepcic K."/>
            <person name="Shelest E."/>
            <person name="Sherlock G."/>
            <person name="Sophianopoulou V."/>
            <person name="Squina F.M."/>
            <person name="Sun H."/>
            <person name="Susca A."/>
            <person name="Todd R.B."/>
            <person name="Tsang A."/>
            <person name="Unkles S.E."/>
            <person name="van de Wiele N."/>
            <person name="van Rossen-Uffink D."/>
            <person name="Oliveira J.V."/>
            <person name="Vesth T.C."/>
            <person name="Visser J."/>
            <person name="Yu J.-H."/>
            <person name="Zhou M."/>
            <person name="Andersen M.R."/>
            <person name="Archer D.B."/>
            <person name="Baker S.E."/>
            <person name="Benoit I."/>
            <person name="Brakhage A.A."/>
            <person name="Braus G.H."/>
            <person name="Fischer R."/>
            <person name="Frisvad J.C."/>
            <person name="Goldman G.H."/>
            <person name="Houbraken J."/>
            <person name="Oakley B."/>
            <person name="Pocsi I."/>
            <person name="Scazzocchio C."/>
            <person name="Seiboth B."/>
            <person name="vanKuyk P.A."/>
            <person name="Wortman J."/>
            <person name="Dyer P.S."/>
            <person name="Grigoriev I.V."/>
        </authorList>
    </citation>
    <scope>NUCLEOTIDE SEQUENCE [LARGE SCALE GENOMIC DNA]</scope>
    <source>
        <strain evidence="4">CBS 593.65</strain>
    </source>
</reference>
<keyword evidence="2" id="KW-0456">Lyase</keyword>
<comment type="similarity">
    <text evidence="1">Belongs to the D-glutamate cyclase family.</text>
</comment>
<accession>A0A1L9TDD6</accession>